<comment type="caution">
    <text evidence="1">The sequence shown here is derived from an EMBL/GenBank/DDBJ whole genome shotgun (WGS) entry which is preliminary data.</text>
</comment>
<sequence length="209" mass="21911">MASAAWCGTPPSPSSRRLAFGCPARGVQAPARHESQHVARPQHSARPDAQAFIPDLAVLDIDDPASGGPTLSLREEALLAELVNYNTPLVLATAYEAERLVGAVSDPRLRAALELTPIISLDPAGPPLADSGAAMLAQTCSRLGGRLDSILVVAATPLDAPLALEADTTWALRGSGPTCEAVARQTFPPRDQGGLTQALRQLTERLQML</sequence>
<organism evidence="1 2">
    <name type="scientific">Enorma phocaeensis</name>
    <dbReference type="NCBI Taxonomy" id="1871019"/>
    <lineage>
        <taxon>Bacteria</taxon>
        <taxon>Bacillati</taxon>
        <taxon>Actinomycetota</taxon>
        <taxon>Coriobacteriia</taxon>
        <taxon>Coriobacteriales</taxon>
        <taxon>Coriobacteriaceae</taxon>
        <taxon>Enorma</taxon>
    </lineage>
</organism>
<keyword evidence="2" id="KW-1185">Reference proteome</keyword>
<accession>A0ABT7VBA4</accession>
<evidence type="ECO:0000313" key="1">
    <source>
        <dbReference type="EMBL" id="MDM8275784.1"/>
    </source>
</evidence>
<proteinExistence type="predicted"/>
<name>A0ABT7VBA4_9ACTN</name>
<dbReference type="EMBL" id="JAUDDZ010000021">
    <property type="protein sequence ID" value="MDM8275784.1"/>
    <property type="molecule type" value="Genomic_DNA"/>
</dbReference>
<dbReference type="Proteomes" id="UP001529421">
    <property type="component" value="Unassembled WGS sequence"/>
</dbReference>
<reference evidence="2" key="1">
    <citation type="submission" date="2023-06" db="EMBL/GenBank/DDBJ databases">
        <title>Identification and characterization of horizontal gene transfer across gut microbiota members of farm animals based on homology search.</title>
        <authorList>
            <person name="Zeman M."/>
            <person name="Kubasova T."/>
            <person name="Jahodarova E."/>
            <person name="Nykrynova M."/>
            <person name="Rychlik I."/>
        </authorList>
    </citation>
    <scope>NUCLEOTIDE SEQUENCE [LARGE SCALE GENOMIC DNA]</scope>
    <source>
        <strain evidence="2">154_Feed</strain>
    </source>
</reference>
<protein>
    <recommendedName>
        <fullName evidence="3">CBS domain-containing protein</fullName>
    </recommendedName>
</protein>
<evidence type="ECO:0008006" key="3">
    <source>
        <dbReference type="Google" id="ProtNLM"/>
    </source>
</evidence>
<dbReference type="RefSeq" id="WP_289546062.1">
    <property type="nucleotide sequence ID" value="NZ_JAUDDZ010000021.1"/>
</dbReference>
<gene>
    <name evidence="1" type="ORF">QUW28_09825</name>
</gene>
<evidence type="ECO:0000313" key="2">
    <source>
        <dbReference type="Proteomes" id="UP001529421"/>
    </source>
</evidence>